<evidence type="ECO:0000256" key="2">
    <source>
        <dbReference type="PROSITE-ProRule" id="PRU00023"/>
    </source>
</evidence>
<dbReference type="SMART" id="SM00248">
    <property type="entry name" value="ANK"/>
    <property type="match status" value="6"/>
</dbReference>
<dbReference type="InterPro" id="IPR035994">
    <property type="entry name" value="Nucleoside_phosphorylase_sf"/>
</dbReference>
<dbReference type="GO" id="GO:0009116">
    <property type="term" value="P:nucleoside metabolic process"/>
    <property type="evidence" value="ECO:0007669"/>
    <property type="project" value="InterPro"/>
</dbReference>
<dbReference type="Pfam" id="PF00023">
    <property type="entry name" value="Ank"/>
    <property type="match status" value="1"/>
</dbReference>
<dbReference type="Gene3D" id="3.40.50.300">
    <property type="entry name" value="P-loop containing nucleotide triphosphate hydrolases"/>
    <property type="match status" value="1"/>
</dbReference>
<feature type="repeat" description="ANK" evidence="2">
    <location>
        <begin position="1017"/>
        <end position="1049"/>
    </location>
</feature>
<evidence type="ECO:0000259" key="6">
    <source>
        <dbReference type="Pfam" id="PF24883"/>
    </source>
</evidence>
<dbReference type="InterPro" id="IPR036770">
    <property type="entry name" value="Ankyrin_rpt-contain_sf"/>
</dbReference>
<dbReference type="Pfam" id="PF12796">
    <property type="entry name" value="Ank_2"/>
    <property type="match status" value="2"/>
</dbReference>
<reference evidence="8" key="1">
    <citation type="journal article" date="2017" name="Genome Biol.">
        <title>Comparative genomics reveals high biological diversity and specific adaptations in the industrially and medically important fungal genus Aspergillus.</title>
        <authorList>
            <person name="de Vries R.P."/>
            <person name="Riley R."/>
            <person name="Wiebenga A."/>
            <person name="Aguilar-Osorio G."/>
            <person name="Amillis S."/>
            <person name="Uchima C.A."/>
            <person name="Anderluh G."/>
            <person name="Asadollahi M."/>
            <person name="Askin M."/>
            <person name="Barry K."/>
            <person name="Battaglia E."/>
            <person name="Bayram O."/>
            <person name="Benocci T."/>
            <person name="Braus-Stromeyer S.A."/>
            <person name="Caldana C."/>
            <person name="Canovas D."/>
            <person name="Cerqueira G.C."/>
            <person name="Chen F."/>
            <person name="Chen W."/>
            <person name="Choi C."/>
            <person name="Clum A."/>
            <person name="Dos Santos R.A."/>
            <person name="Damasio A.R."/>
            <person name="Diallinas G."/>
            <person name="Emri T."/>
            <person name="Fekete E."/>
            <person name="Flipphi M."/>
            <person name="Freyberg S."/>
            <person name="Gallo A."/>
            <person name="Gournas C."/>
            <person name="Habgood R."/>
            <person name="Hainaut M."/>
            <person name="Harispe M.L."/>
            <person name="Henrissat B."/>
            <person name="Hilden K.S."/>
            <person name="Hope R."/>
            <person name="Hossain A."/>
            <person name="Karabika E."/>
            <person name="Karaffa L."/>
            <person name="Karanyi Z."/>
            <person name="Krasevec N."/>
            <person name="Kuo A."/>
            <person name="Kusch H."/>
            <person name="LaButti K."/>
            <person name="Lagendijk E.L."/>
            <person name="Lapidus A."/>
            <person name="Levasseur A."/>
            <person name="Lindquist E."/>
            <person name="Lipzen A."/>
            <person name="Logrieco A.F."/>
            <person name="MacCabe A."/>
            <person name="Maekelae M.R."/>
            <person name="Malavazi I."/>
            <person name="Melin P."/>
            <person name="Meyer V."/>
            <person name="Mielnichuk N."/>
            <person name="Miskei M."/>
            <person name="Molnar A.P."/>
            <person name="Mule G."/>
            <person name="Ngan C.Y."/>
            <person name="Orejas M."/>
            <person name="Orosz E."/>
            <person name="Ouedraogo J.P."/>
            <person name="Overkamp K.M."/>
            <person name="Park H.-S."/>
            <person name="Perrone G."/>
            <person name="Piumi F."/>
            <person name="Punt P.J."/>
            <person name="Ram A.F."/>
            <person name="Ramon A."/>
            <person name="Rauscher S."/>
            <person name="Record E."/>
            <person name="Riano-Pachon D.M."/>
            <person name="Robert V."/>
            <person name="Roehrig J."/>
            <person name="Ruller R."/>
            <person name="Salamov A."/>
            <person name="Salih N.S."/>
            <person name="Samson R.A."/>
            <person name="Sandor E."/>
            <person name="Sanguinetti M."/>
            <person name="Schuetze T."/>
            <person name="Sepcic K."/>
            <person name="Shelest E."/>
            <person name="Sherlock G."/>
            <person name="Sophianopoulou V."/>
            <person name="Squina F.M."/>
            <person name="Sun H."/>
            <person name="Susca A."/>
            <person name="Todd R.B."/>
            <person name="Tsang A."/>
            <person name="Unkles S.E."/>
            <person name="van de Wiele N."/>
            <person name="van Rossen-Uffink D."/>
            <person name="Oliveira J.V."/>
            <person name="Vesth T.C."/>
            <person name="Visser J."/>
            <person name="Yu J.-H."/>
            <person name="Zhou M."/>
            <person name="Andersen M.R."/>
            <person name="Archer D.B."/>
            <person name="Baker S.E."/>
            <person name="Benoit I."/>
            <person name="Brakhage A.A."/>
            <person name="Braus G.H."/>
            <person name="Fischer R."/>
            <person name="Frisvad J.C."/>
            <person name="Goldman G.H."/>
            <person name="Houbraken J."/>
            <person name="Oakley B."/>
            <person name="Pocsi I."/>
            <person name="Scazzocchio C."/>
            <person name="Seiboth B."/>
            <person name="vanKuyk P.A."/>
            <person name="Wortman J."/>
            <person name="Dyer P.S."/>
            <person name="Grigoriev I.V."/>
        </authorList>
    </citation>
    <scope>NUCLEOTIDE SEQUENCE [LARGE SCALE GENOMIC DNA]</scope>
    <source>
        <strain evidence="8">CBS 583.65</strain>
    </source>
</reference>
<dbReference type="Gene3D" id="1.25.40.20">
    <property type="entry name" value="Ankyrin repeat-containing domain"/>
    <property type="match status" value="2"/>
</dbReference>
<dbReference type="EMBL" id="KV878128">
    <property type="protein sequence ID" value="OJJ01824.1"/>
    <property type="molecule type" value="Genomic_DNA"/>
</dbReference>
<feature type="region of interest" description="Disordered" evidence="3">
    <location>
        <begin position="1"/>
        <end position="49"/>
    </location>
</feature>
<dbReference type="SUPFAM" id="SSF53167">
    <property type="entry name" value="Purine and uridine phosphorylases"/>
    <property type="match status" value="1"/>
</dbReference>
<protein>
    <submittedName>
        <fullName evidence="7">Uncharacterized protein</fullName>
    </submittedName>
</protein>
<dbReference type="GO" id="GO:0003824">
    <property type="term" value="F:catalytic activity"/>
    <property type="evidence" value="ECO:0007669"/>
    <property type="project" value="InterPro"/>
</dbReference>
<dbReference type="Gene3D" id="3.40.50.1580">
    <property type="entry name" value="Nucleoside phosphorylase domain"/>
    <property type="match status" value="1"/>
</dbReference>
<dbReference type="AlphaFoldDB" id="A0A1L9PJX2"/>
<feature type="compositionally biased region" description="Basic and acidic residues" evidence="3">
    <location>
        <begin position="28"/>
        <end position="39"/>
    </location>
</feature>
<dbReference type="RefSeq" id="XP_040667586.1">
    <property type="nucleotide sequence ID" value="XM_040809106.1"/>
</dbReference>
<evidence type="ECO:0000256" key="1">
    <source>
        <dbReference type="ARBA" id="ARBA00022737"/>
    </source>
</evidence>
<dbReference type="InterPro" id="IPR027417">
    <property type="entry name" value="P-loop_NTPase"/>
</dbReference>
<keyword evidence="1" id="KW-0677">Repeat</keyword>
<evidence type="ECO:0000259" key="5">
    <source>
        <dbReference type="Pfam" id="PF22939"/>
    </source>
</evidence>
<dbReference type="PANTHER" id="PTHR46082:SF11">
    <property type="entry name" value="AAA+ ATPASE DOMAIN-CONTAINING PROTEIN-RELATED"/>
    <property type="match status" value="1"/>
</dbReference>
<evidence type="ECO:0000313" key="7">
    <source>
        <dbReference type="EMBL" id="OJJ01824.1"/>
    </source>
</evidence>
<feature type="repeat" description="ANK" evidence="2">
    <location>
        <begin position="953"/>
        <end position="985"/>
    </location>
</feature>
<dbReference type="OrthoDB" id="1577640at2759"/>
<dbReference type="Pfam" id="PF24883">
    <property type="entry name" value="NPHP3_N"/>
    <property type="match status" value="1"/>
</dbReference>
<dbReference type="PROSITE" id="PS50088">
    <property type="entry name" value="ANK_REPEAT"/>
    <property type="match status" value="4"/>
</dbReference>
<name>A0A1L9PJX2_ASPVE</name>
<dbReference type="SUPFAM" id="SSF48403">
    <property type="entry name" value="Ankyrin repeat"/>
    <property type="match status" value="1"/>
</dbReference>
<dbReference type="SUPFAM" id="SSF52540">
    <property type="entry name" value="P-loop containing nucleoside triphosphate hydrolases"/>
    <property type="match status" value="1"/>
</dbReference>
<dbReference type="Pfam" id="PF22939">
    <property type="entry name" value="WHD_GPIID"/>
    <property type="match status" value="1"/>
</dbReference>
<dbReference type="InterPro" id="IPR000845">
    <property type="entry name" value="Nucleoside_phosphorylase_d"/>
</dbReference>
<gene>
    <name evidence="7" type="ORF">ASPVEDRAFT_192125</name>
</gene>
<dbReference type="InterPro" id="IPR002110">
    <property type="entry name" value="Ankyrin_rpt"/>
</dbReference>
<organism evidence="7 8">
    <name type="scientific">Aspergillus versicolor CBS 583.65</name>
    <dbReference type="NCBI Taxonomy" id="1036611"/>
    <lineage>
        <taxon>Eukaryota</taxon>
        <taxon>Fungi</taxon>
        <taxon>Dikarya</taxon>
        <taxon>Ascomycota</taxon>
        <taxon>Pezizomycotina</taxon>
        <taxon>Eurotiomycetes</taxon>
        <taxon>Eurotiomycetidae</taxon>
        <taxon>Eurotiales</taxon>
        <taxon>Aspergillaceae</taxon>
        <taxon>Aspergillus</taxon>
        <taxon>Aspergillus subgen. Nidulantes</taxon>
    </lineage>
</organism>
<dbReference type="Pfam" id="PF01048">
    <property type="entry name" value="PNP_UDP_1"/>
    <property type="match status" value="1"/>
</dbReference>
<accession>A0A1L9PJX2</accession>
<evidence type="ECO:0000259" key="4">
    <source>
        <dbReference type="Pfam" id="PF01048"/>
    </source>
</evidence>
<keyword evidence="8" id="KW-1185">Reference proteome</keyword>
<feature type="domain" description="GPI inositol-deacylase winged helix" evidence="5">
    <location>
        <begin position="679"/>
        <end position="759"/>
    </location>
</feature>
<proteinExistence type="predicted"/>
<dbReference type="GeneID" id="63724617"/>
<evidence type="ECO:0000256" key="3">
    <source>
        <dbReference type="SAM" id="MobiDB-lite"/>
    </source>
</evidence>
<dbReference type="InterPro" id="IPR054471">
    <property type="entry name" value="GPIID_WHD"/>
</dbReference>
<dbReference type="Proteomes" id="UP000184073">
    <property type="component" value="Unassembled WGS sequence"/>
</dbReference>
<dbReference type="STRING" id="1036611.A0A1L9PJX2"/>
<evidence type="ECO:0000313" key="8">
    <source>
        <dbReference type="Proteomes" id="UP000184073"/>
    </source>
</evidence>
<sequence>MAKRKRHGTNPESAQRKRPRNSSTKSNGDSHEKPSKQLEDDTPCSGTCNKRSPSMYPNEMYTVAWVCALSIELAAAKGMLDETHGQPQSQPNGDPNTYTLGRIHEFNVVIACLPADGYGTCSAANLVGTMWTTFPNLKIGLFVEIGAAIPWFSGDSIRDIRLGDVVVGTRIVDYEMRKRYDGGMVKNTGHPEKPSKILRSAIQALKADHQTKSSKITQYIDGMTQRYAERGAFTYPLGIPDRLCEACLSGGKCAGGGKATKPQSRPDRPDKHSRIHYGVIASGNTLCRDRDFREEMQKKFDAICFDMEAAGVMNNFQGLVVRGISDYADCHKNDDWHSYAAASAAGYAKLLLSYVPLNVKHAGSLGYGTTRAPEHGVQEMKVLDWISKETFESRHVDHLNRLQPDTGDWFLRSRQFKRFVGGIVTRLFCPGMPGAGKTMISTLAIDFLRREYQQDPMVAVCFLYFDYRIKYDNVTELLAIILRQLAAQKLPLAEPVRLLFEKYGIRDSKPPLKEHILTLQAVLLQWKTVFLVVDAIDECPSSNSTRQAFLEDLHAIQANSKLRIMITSRPNPDIVGVMKYGGARFLEIRARDEDVKAYIKGRLRKSDGLAGQNSKLQRRIKRQITNAADGMFLLAQLYIDRLSHLRVPRMIEDALTELPQGTNVYSDAFDQAMHRIESQVTENKELAKKALSWITNATRPLSKKELQHALTLRPTDIVFLKSGMPQMDHILSVCIGLVVLDKESGTVRLVHYTAQQYFEDKSGQWFEDAKVTIAKTCLQYLSLDDFRGQPGIDEIKSHYDRRRYHLYNYSVKNLAYHLRGTLPQLGRELMQFLTHDKLTDTFANELFYSNSDRLYTSPCHIAAALDLDGTISELLKDGHNANAPDRNSRSLIYWAVEKGHFDVVKALLDSGASANSKGPLGETLLAIPAEDGRIDLVRLLLSRGADPTLCDFHNRTPIHYAVSRGHYAITKLLLQESVAADLPQQASLLAGAAEVRGGRCLDLLIEQGCNVNHVDSDGNTPLRSAVESKSVTAVKRLLQKGASADLVDEETLESASKEMVKQLKAEV</sequence>
<dbReference type="VEuPathDB" id="FungiDB:ASPVEDRAFT_192125"/>
<feature type="domain" description="Nephrocystin 3-like N-terminal" evidence="6">
    <location>
        <begin position="405"/>
        <end position="569"/>
    </location>
</feature>
<dbReference type="PROSITE" id="PS50297">
    <property type="entry name" value="ANK_REP_REGION"/>
    <property type="match status" value="4"/>
</dbReference>
<dbReference type="InterPro" id="IPR053137">
    <property type="entry name" value="NLR-like"/>
</dbReference>
<keyword evidence="2" id="KW-0040">ANK repeat</keyword>
<feature type="repeat" description="ANK" evidence="2">
    <location>
        <begin position="887"/>
        <end position="919"/>
    </location>
</feature>
<dbReference type="InterPro" id="IPR056884">
    <property type="entry name" value="NPHP3-like_N"/>
</dbReference>
<feature type="repeat" description="ANK" evidence="2">
    <location>
        <begin position="920"/>
        <end position="952"/>
    </location>
</feature>
<dbReference type="PANTHER" id="PTHR46082">
    <property type="entry name" value="ATP/GTP-BINDING PROTEIN-RELATED"/>
    <property type="match status" value="1"/>
</dbReference>
<feature type="domain" description="Nucleoside phosphorylase" evidence="4">
    <location>
        <begin position="63"/>
        <end position="342"/>
    </location>
</feature>